<dbReference type="Proteomes" id="UP001464555">
    <property type="component" value="Unassembled WGS sequence"/>
</dbReference>
<name>A0ABU9HTJ0_9FLAO</name>
<keyword evidence="2" id="KW-1185">Reference proteome</keyword>
<accession>A0ABU9HTJ0</accession>
<comment type="caution">
    <text evidence="1">The sequence shown here is derived from an EMBL/GenBank/DDBJ whole genome shotgun (WGS) entry which is preliminary data.</text>
</comment>
<dbReference type="RefSeq" id="WP_341695196.1">
    <property type="nucleotide sequence ID" value="NZ_JBBYHR010000001.1"/>
</dbReference>
<reference evidence="1 2" key="1">
    <citation type="submission" date="2024-04" db="EMBL/GenBank/DDBJ databases">
        <title>Flavobacterium sp. DGU11 16S ribosomal RNA gene Genome sequencing and assembly.</title>
        <authorList>
            <person name="Park S."/>
        </authorList>
    </citation>
    <scope>NUCLEOTIDE SEQUENCE [LARGE SCALE GENOMIC DNA]</scope>
    <source>
        <strain evidence="1 2">DGU11</strain>
    </source>
</reference>
<proteinExistence type="predicted"/>
<gene>
    <name evidence="1" type="ORF">AAEO56_01250</name>
</gene>
<evidence type="ECO:0000313" key="1">
    <source>
        <dbReference type="EMBL" id="MEL1242872.1"/>
    </source>
</evidence>
<organism evidence="1 2">
    <name type="scientific">Flavobacterium arundinis</name>
    <dbReference type="NCBI Taxonomy" id="3139143"/>
    <lineage>
        <taxon>Bacteria</taxon>
        <taxon>Pseudomonadati</taxon>
        <taxon>Bacteroidota</taxon>
        <taxon>Flavobacteriia</taxon>
        <taxon>Flavobacteriales</taxon>
        <taxon>Flavobacteriaceae</taxon>
        <taxon>Flavobacterium</taxon>
    </lineage>
</organism>
<dbReference type="EMBL" id="JBBYHR010000001">
    <property type="protein sequence ID" value="MEL1242872.1"/>
    <property type="molecule type" value="Genomic_DNA"/>
</dbReference>
<protein>
    <submittedName>
        <fullName evidence="1">Uncharacterized protein</fullName>
    </submittedName>
</protein>
<sequence>MKTILLIGLSLFFISAKAQKTRYENTSYGFSMDEPVGWIWANNDDLKQNLHKLDLDNSKLLKIISDHKGSLLLMSFYKYDPMTHGGLIPAIQVNVREKKNKDFEVFKSYVIKSANSFKELHPDYEYIDEPQEIKINKVKSIYFSGKFTMKTQAGLEYRVRSKTYVIPHNDFYFQLTFTDGVVNEDNSKEFDALIKSIKIGK</sequence>
<evidence type="ECO:0000313" key="2">
    <source>
        <dbReference type="Proteomes" id="UP001464555"/>
    </source>
</evidence>